<evidence type="ECO:0000256" key="1">
    <source>
        <dbReference type="SAM" id="Phobius"/>
    </source>
</evidence>
<organism evidence="2 3">
    <name type="scientific">Johnsonella ignava ATCC 51276</name>
    <dbReference type="NCBI Taxonomy" id="679200"/>
    <lineage>
        <taxon>Bacteria</taxon>
        <taxon>Bacillati</taxon>
        <taxon>Bacillota</taxon>
        <taxon>Clostridia</taxon>
        <taxon>Lachnospirales</taxon>
        <taxon>Lachnospiraceae</taxon>
        <taxon>Johnsonella</taxon>
    </lineage>
</organism>
<dbReference type="AlphaFoldDB" id="G5GES6"/>
<feature type="transmembrane region" description="Helical" evidence="1">
    <location>
        <begin position="69"/>
        <end position="88"/>
    </location>
</feature>
<reference evidence="2 3" key="1">
    <citation type="submission" date="2011-08" db="EMBL/GenBank/DDBJ databases">
        <title>The Genome Sequence of Johnsonella ignava ATCC 51276.</title>
        <authorList>
            <consortium name="The Broad Institute Genome Sequencing Platform"/>
            <person name="Earl A."/>
            <person name="Ward D."/>
            <person name="Feldgarden M."/>
            <person name="Gevers D."/>
            <person name="Izard J."/>
            <person name="Blanton J.M."/>
            <person name="Baranova O.V."/>
            <person name="Dewhirst F.E."/>
            <person name="Young S.K."/>
            <person name="Zeng Q."/>
            <person name="Gargeya S."/>
            <person name="Fitzgerald M."/>
            <person name="Haas B."/>
            <person name="Abouelleil A."/>
            <person name="Alvarado L."/>
            <person name="Arachchi H.M."/>
            <person name="Berlin A."/>
            <person name="Brown A."/>
            <person name="Chapman S.B."/>
            <person name="Chen Z."/>
            <person name="Dunbar C."/>
            <person name="Freedman E."/>
            <person name="Gearin G."/>
            <person name="Gellesch M."/>
            <person name="Goldberg J."/>
            <person name="Griggs A."/>
            <person name="Gujja S."/>
            <person name="Heiman D."/>
            <person name="Howarth C."/>
            <person name="Larson L."/>
            <person name="Lui A."/>
            <person name="MacDonald P.J.P."/>
            <person name="Montmayeur A."/>
            <person name="Murphy C."/>
            <person name="Neiman D."/>
            <person name="Pearson M."/>
            <person name="Priest M."/>
            <person name="Roberts A."/>
            <person name="Saif S."/>
            <person name="Shea T."/>
            <person name="Shenoy N."/>
            <person name="Sisk P."/>
            <person name="Stolte C."/>
            <person name="Sykes S."/>
            <person name="Wortman J."/>
            <person name="Nusbaum C."/>
            <person name="Birren B."/>
        </authorList>
    </citation>
    <scope>NUCLEOTIDE SEQUENCE [LARGE SCALE GENOMIC DNA]</scope>
    <source>
        <strain evidence="2 3">ATCC 51276</strain>
    </source>
</reference>
<name>G5GES6_9FIRM</name>
<keyword evidence="1" id="KW-1133">Transmembrane helix</keyword>
<dbReference type="HOGENOM" id="CLU_185957_0_0_9"/>
<evidence type="ECO:0000313" key="3">
    <source>
        <dbReference type="Proteomes" id="UP000003011"/>
    </source>
</evidence>
<protein>
    <submittedName>
        <fullName evidence="2">Uncharacterized protein</fullName>
    </submittedName>
</protein>
<dbReference type="OrthoDB" id="2059913at2"/>
<dbReference type="RefSeq" id="WP_005538982.1">
    <property type="nucleotide sequence ID" value="NZ_JH378829.1"/>
</dbReference>
<keyword evidence="1" id="KW-0812">Transmembrane</keyword>
<accession>G5GES6</accession>
<keyword evidence="3" id="KW-1185">Reference proteome</keyword>
<dbReference type="EMBL" id="ACZL01000003">
    <property type="protein sequence ID" value="EHI56617.1"/>
    <property type="molecule type" value="Genomic_DNA"/>
</dbReference>
<feature type="transmembrane region" description="Helical" evidence="1">
    <location>
        <begin position="30"/>
        <end position="48"/>
    </location>
</feature>
<comment type="caution">
    <text evidence="2">The sequence shown here is derived from an EMBL/GenBank/DDBJ whole genome shotgun (WGS) entry which is preliminary data.</text>
</comment>
<gene>
    <name evidence="2" type="ORF">HMPREF9333_00064</name>
</gene>
<dbReference type="Proteomes" id="UP000003011">
    <property type="component" value="Unassembled WGS sequence"/>
</dbReference>
<evidence type="ECO:0000313" key="2">
    <source>
        <dbReference type="EMBL" id="EHI56617.1"/>
    </source>
</evidence>
<proteinExistence type="predicted"/>
<sequence length="89" mass="9853">MWFILILVLGTLIATVLNINQKIKNRETKFLRFISLGLTALTVCAFYSDSSLMAVKGNITGLMDVMPTVSKALWIFVIASVILNAFSLK</sequence>
<keyword evidence="1" id="KW-0472">Membrane</keyword>